<keyword evidence="2" id="KW-1185">Reference proteome</keyword>
<name>A0A1V6YUU0_PENNA</name>
<proteinExistence type="predicted"/>
<evidence type="ECO:0000313" key="2">
    <source>
        <dbReference type="Proteomes" id="UP000191691"/>
    </source>
</evidence>
<sequence>MSSSYSTWFLKGINPGAVITLNQPFFSQWKILEKLNEHEFQVNKEENNDYGFYDTDTRGRQATTFSPPELTAYQDLTQKHSSNTPKLIGYKTGLRLGDSNGAGPFWALESDEWDYFVGRFSKAGKRKRPVEFAEWIATFQLANPVPPVRWGDDDRDKDTSRWKW</sequence>
<comment type="caution">
    <text evidence="1">The sequence shown here is derived from an EMBL/GenBank/DDBJ whole genome shotgun (WGS) entry which is preliminary data.</text>
</comment>
<dbReference type="Proteomes" id="UP000191691">
    <property type="component" value="Unassembled WGS sequence"/>
</dbReference>
<gene>
    <name evidence="1" type="ORF">PENNAL_c0010G05567</name>
</gene>
<organism evidence="1 2">
    <name type="scientific">Penicillium nalgiovense</name>
    <dbReference type="NCBI Taxonomy" id="60175"/>
    <lineage>
        <taxon>Eukaryota</taxon>
        <taxon>Fungi</taxon>
        <taxon>Dikarya</taxon>
        <taxon>Ascomycota</taxon>
        <taxon>Pezizomycotina</taxon>
        <taxon>Eurotiomycetes</taxon>
        <taxon>Eurotiomycetidae</taxon>
        <taxon>Eurotiales</taxon>
        <taxon>Aspergillaceae</taxon>
        <taxon>Penicillium</taxon>
    </lineage>
</organism>
<dbReference type="EMBL" id="MOOB01000010">
    <property type="protein sequence ID" value="OQE91220.1"/>
    <property type="molecule type" value="Genomic_DNA"/>
</dbReference>
<accession>A0A1V6YUU0</accession>
<reference evidence="2" key="1">
    <citation type="journal article" date="2017" name="Nat. Microbiol.">
        <title>Global analysis of biosynthetic gene clusters reveals vast potential of secondary metabolite production in Penicillium species.</title>
        <authorList>
            <person name="Nielsen J.C."/>
            <person name="Grijseels S."/>
            <person name="Prigent S."/>
            <person name="Ji B."/>
            <person name="Dainat J."/>
            <person name="Nielsen K.F."/>
            <person name="Frisvad J.C."/>
            <person name="Workman M."/>
            <person name="Nielsen J."/>
        </authorList>
    </citation>
    <scope>NUCLEOTIDE SEQUENCE [LARGE SCALE GENOMIC DNA]</scope>
    <source>
        <strain evidence="2">IBT 13039</strain>
    </source>
</reference>
<protein>
    <submittedName>
        <fullName evidence="1">Uncharacterized protein</fullName>
    </submittedName>
</protein>
<dbReference type="STRING" id="60175.A0A1V6YUU0"/>
<evidence type="ECO:0000313" key="1">
    <source>
        <dbReference type="EMBL" id="OQE91220.1"/>
    </source>
</evidence>
<dbReference type="AlphaFoldDB" id="A0A1V6YUU0"/>